<organism evidence="2">
    <name type="scientific">human gut metagenome</name>
    <dbReference type="NCBI Taxonomy" id="408170"/>
    <lineage>
        <taxon>unclassified sequences</taxon>
        <taxon>metagenomes</taxon>
        <taxon>organismal metagenomes</taxon>
    </lineage>
</organism>
<feature type="non-terminal residue" evidence="2">
    <location>
        <position position="1"/>
    </location>
</feature>
<dbReference type="PANTHER" id="PTHR43318:SF1">
    <property type="entry name" value="POLYSACCHARIDE BIOSYNTHESIS PROTEIN EPSC-RELATED"/>
    <property type="match status" value="1"/>
</dbReference>
<proteinExistence type="predicted"/>
<gene>
    <name evidence="2" type="ORF">OBE_06055</name>
</gene>
<dbReference type="Gene3D" id="3.40.50.720">
    <property type="entry name" value="NAD(P)-binding Rossmann-like Domain"/>
    <property type="match status" value="1"/>
</dbReference>
<comment type="caution">
    <text evidence="2">The sequence shown here is derived from an EMBL/GenBank/DDBJ whole genome shotgun (WGS) entry which is preliminary data.</text>
</comment>
<evidence type="ECO:0000259" key="1">
    <source>
        <dbReference type="Pfam" id="PF02719"/>
    </source>
</evidence>
<dbReference type="InterPro" id="IPR051203">
    <property type="entry name" value="Polysaccharide_Synthase-Rel"/>
</dbReference>
<dbReference type="PANTHER" id="PTHR43318">
    <property type="entry name" value="UDP-N-ACETYLGLUCOSAMINE 4,6-DEHYDRATASE"/>
    <property type="match status" value="1"/>
</dbReference>
<sequence length="116" mass="13242">GKSVKIADLAKRMIELAGYEPGEEIKIEYTGLRPGEKLYEEVLSNTENTIPTTHDRIRIAKVREYDYAEACAATEQLEQFARMVNVPDTVCLMKKIVPEFKSKNSEFEQFDKVQPA</sequence>
<protein>
    <submittedName>
        <fullName evidence="2">Polysaccharide biosynthesis protein capD</fullName>
    </submittedName>
</protein>
<dbReference type="EMBL" id="AJWZ01004165">
    <property type="protein sequence ID" value="EKC66211.1"/>
    <property type="molecule type" value="Genomic_DNA"/>
</dbReference>
<feature type="domain" description="Polysaccharide biosynthesis protein CapD-like" evidence="1">
    <location>
        <begin position="1"/>
        <end position="60"/>
    </location>
</feature>
<name>K1U3Z0_9ZZZZ</name>
<evidence type="ECO:0000313" key="2">
    <source>
        <dbReference type="EMBL" id="EKC66211.1"/>
    </source>
</evidence>
<accession>K1U3Z0</accession>
<dbReference type="AlphaFoldDB" id="K1U3Z0"/>
<dbReference type="InterPro" id="IPR003869">
    <property type="entry name" value="Polysac_CapD-like"/>
</dbReference>
<reference evidence="2" key="1">
    <citation type="journal article" date="2013" name="Environ. Microbiol.">
        <title>Microbiota from the distal guts of lean and obese adolescents exhibit partial functional redundancy besides clear differences in community structure.</title>
        <authorList>
            <person name="Ferrer M."/>
            <person name="Ruiz A."/>
            <person name="Lanza F."/>
            <person name="Haange S.B."/>
            <person name="Oberbach A."/>
            <person name="Till H."/>
            <person name="Bargiela R."/>
            <person name="Campoy C."/>
            <person name="Segura M.T."/>
            <person name="Richter M."/>
            <person name="von Bergen M."/>
            <person name="Seifert J."/>
            <person name="Suarez A."/>
        </authorList>
    </citation>
    <scope>NUCLEOTIDE SEQUENCE</scope>
</reference>
<dbReference type="Pfam" id="PF02719">
    <property type="entry name" value="Polysacc_synt_2"/>
    <property type="match status" value="1"/>
</dbReference>